<evidence type="ECO:0000256" key="6">
    <source>
        <dbReference type="ARBA" id="ARBA00023136"/>
    </source>
</evidence>
<keyword evidence="4 7" id="KW-0812">Transmembrane</keyword>
<feature type="domain" description="Prepilin peptidase A24 N-terminal" evidence="9">
    <location>
        <begin position="10"/>
        <end position="91"/>
    </location>
</feature>
<dbReference type="RefSeq" id="WP_268305921.1">
    <property type="nucleotide sequence ID" value="NZ_JALAXC010000004.1"/>
</dbReference>
<evidence type="ECO:0000313" key="10">
    <source>
        <dbReference type="EMBL" id="MCY9281924.1"/>
    </source>
</evidence>
<evidence type="ECO:0000256" key="7">
    <source>
        <dbReference type="SAM" id="Phobius"/>
    </source>
</evidence>
<dbReference type="GO" id="GO:0006465">
    <property type="term" value="P:signal peptide processing"/>
    <property type="evidence" value="ECO:0007669"/>
    <property type="project" value="TreeGrafter"/>
</dbReference>
<dbReference type="Pfam" id="PF01478">
    <property type="entry name" value="Peptidase_A24"/>
    <property type="match status" value="1"/>
</dbReference>
<feature type="transmembrane region" description="Helical" evidence="7">
    <location>
        <begin position="97"/>
        <end position="114"/>
    </location>
</feature>
<feature type="transmembrane region" description="Helical" evidence="7">
    <location>
        <begin position="72"/>
        <end position="90"/>
    </location>
</feature>
<dbReference type="Pfam" id="PF06750">
    <property type="entry name" value="A24_N_bact"/>
    <property type="match status" value="1"/>
</dbReference>
<dbReference type="EMBL" id="JALAXI010000017">
    <property type="protein sequence ID" value="MCY9281924.1"/>
    <property type="molecule type" value="Genomic_DNA"/>
</dbReference>
<evidence type="ECO:0000259" key="9">
    <source>
        <dbReference type="Pfam" id="PF06750"/>
    </source>
</evidence>
<comment type="caution">
    <text evidence="10">The sequence shown here is derived from an EMBL/GenBank/DDBJ whole genome shotgun (WGS) entry which is preliminary data.</text>
</comment>
<feature type="transmembrane region" description="Helical" evidence="7">
    <location>
        <begin position="222"/>
        <end position="241"/>
    </location>
</feature>
<dbReference type="GO" id="GO:0004190">
    <property type="term" value="F:aspartic-type endopeptidase activity"/>
    <property type="evidence" value="ECO:0007669"/>
    <property type="project" value="InterPro"/>
</dbReference>
<dbReference type="PANTHER" id="PTHR30487:SF0">
    <property type="entry name" value="PREPILIN LEADER PEPTIDASE_N-METHYLTRANSFERASE-RELATED"/>
    <property type="match status" value="1"/>
</dbReference>
<accession>A0AA90EY28</accession>
<dbReference type="InterPro" id="IPR010627">
    <property type="entry name" value="Prepilin_pept_A24_N"/>
</dbReference>
<feature type="transmembrane region" description="Helical" evidence="7">
    <location>
        <begin position="152"/>
        <end position="170"/>
    </location>
</feature>
<evidence type="ECO:0000256" key="4">
    <source>
        <dbReference type="ARBA" id="ARBA00022692"/>
    </source>
</evidence>
<keyword evidence="6 7" id="KW-0472">Membrane</keyword>
<dbReference type="GO" id="GO:0005886">
    <property type="term" value="C:plasma membrane"/>
    <property type="evidence" value="ECO:0007669"/>
    <property type="project" value="UniProtKB-SubCell"/>
</dbReference>
<comment type="similarity">
    <text evidence="2">Belongs to the peptidase A24 family.</text>
</comment>
<feature type="domain" description="Prepilin type IV endopeptidase peptidase" evidence="8">
    <location>
        <begin position="102"/>
        <end position="206"/>
    </location>
</feature>
<evidence type="ECO:0000256" key="5">
    <source>
        <dbReference type="ARBA" id="ARBA00022989"/>
    </source>
</evidence>
<dbReference type="AlphaFoldDB" id="A0AA90EY28"/>
<protein>
    <submittedName>
        <fullName evidence="10">A24 family peptidase</fullName>
    </submittedName>
</protein>
<evidence type="ECO:0000256" key="1">
    <source>
        <dbReference type="ARBA" id="ARBA00004651"/>
    </source>
</evidence>
<evidence type="ECO:0000256" key="2">
    <source>
        <dbReference type="ARBA" id="ARBA00005801"/>
    </source>
</evidence>
<comment type="subcellular location">
    <subcellularLocation>
        <location evidence="1">Cell membrane</location>
        <topology evidence="1">Multi-pass membrane protein</topology>
    </subcellularLocation>
</comment>
<keyword evidence="3" id="KW-1003">Cell membrane</keyword>
<evidence type="ECO:0000256" key="3">
    <source>
        <dbReference type="ARBA" id="ARBA00022475"/>
    </source>
</evidence>
<dbReference type="InterPro" id="IPR000045">
    <property type="entry name" value="Prepilin_IV_endopep_pep"/>
</dbReference>
<dbReference type="Proteomes" id="UP001066455">
    <property type="component" value="Unassembled WGS sequence"/>
</dbReference>
<keyword evidence="5 7" id="KW-1133">Transmembrane helix</keyword>
<organism evidence="10 11">
    <name type="scientific">Bacillus haynesii</name>
    <dbReference type="NCBI Taxonomy" id="1925021"/>
    <lineage>
        <taxon>Bacteria</taxon>
        <taxon>Bacillati</taxon>
        <taxon>Bacillota</taxon>
        <taxon>Bacilli</taxon>
        <taxon>Bacillales</taxon>
        <taxon>Bacillaceae</taxon>
        <taxon>Bacillus</taxon>
    </lineage>
</organism>
<feature type="transmembrane region" description="Helical" evidence="7">
    <location>
        <begin position="190"/>
        <end position="210"/>
    </location>
</feature>
<evidence type="ECO:0000259" key="8">
    <source>
        <dbReference type="Pfam" id="PF01478"/>
    </source>
</evidence>
<feature type="transmembrane region" description="Helical" evidence="7">
    <location>
        <begin position="120"/>
        <end position="140"/>
    </location>
</feature>
<dbReference type="Gene3D" id="1.20.120.1220">
    <property type="match status" value="1"/>
</dbReference>
<reference evidence="10" key="1">
    <citation type="submission" date="2022-02" db="EMBL/GenBank/DDBJ databases">
        <title>Crop Bioprotection Bacillus Genome Sequencing.</title>
        <authorList>
            <person name="Dunlap C."/>
        </authorList>
    </citation>
    <scope>NUCLEOTIDE SEQUENCE</scope>
    <source>
        <strain evidence="10">T20C14</strain>
    </source>
</reference>
<sequence>MMFIFYLFTAGLVLGSFFNSAGRRIPEKISLIAPRSLCRFCKRQLGFAELIPVLSYLMQQGRCKGCQTPVSIVYPAVELSAAILFAFAGMHIGHQGELVIVLALISMLLVVFVSDVTHMVIPDAVLCFFLLVFAIGRFLVPLEQWHSGLSGALVGGMLPLLTLLLTKGGIGWGDVKLFAVIGMALGSRLLVLAFFLSAAAGTMLGLIALLAGKLKKNEPMPFAPAILIGTLTSCFYGDPMIEWYLQTVWW</sequence>
<dbReference type="PANTHER" id="PTHR30487">
    <property type="entry name" value="TYPE 4 PREPILIN-LIKE PROTEINS LEADER PEPTIDE-PROCESSING ENZYME"/>
    <property type="match status" value="1"/>
</dbReference>
<dbReference type="InterPro" id="IPR050882">
    <property type="entry name" value="Prepilin_peptidase/N-MTase"/>
</dbReference>
<gene>
    <name evidence="10" type="ORF">MOE73_17825</name>
</gene>
<proteinExistence type="inferred from homology"/>
<name>A0AA90EY28_9BACI</name>
<evidence type="ECO:0000313" key="11">
    <source>
        <dbReference type="Proteomes" id="UP001066455"/>
    </source>
</evidence>